<dbReference type="GO" id="GO:0090263">
    <property type="term" value="P:positive regulation of canonical Wnt signaling pathway"/>
    <property type="evidence" value="ECO:0007669"/>
    <property type="project" value="TreeGrafter"/>
</dbReference>
<dbReference type="SMART" id="SM00034">
    <property type="entry name" value="CLECT"/>
    <property type="match status" value="1"/>
</dbReference>
<name>A0A8S1E552_9INSE</name>
<evidence type="ECO:0000256" key="1">
    <source>
        <dbReference type="SAM" id="Coils"/>
    </source>
</evidence>
<comment type="caution">
    <text evidence="3">The sequence shown here is derived from an EMBL/GenBank/DDBJ whole genome shotgun (WGS) entry which is preliminary data.</text>
</comment>
<dbReference type="Gene3D" id="3.10.100.10">
    <property type="entry name" value="Mannose-Binding Protein A, subunit A"/>
    <property type="match status" value="1"/>
</dbReference>
<dbReference type="GO" id="GO:0005634">
    <property type="term" value="C:nucleus"/>
    <property type="evidence" value="ECO:0007669"/>
    <property type="project" value="TreeGrafter"/>
</dbReference>
<evidence type="ECO:0000259" key="2">
    <source>
        <dbReference type="PROSITE" id="PS50041"/>
    </source>
</evidence>
<keyword evidence="1" id="KW-0175">Coiled coil</keyword>
<keyword evidence="4" id="KW-1185">Reference proteome</keyword>
<dbReference type="AlphaFoldDB" id="A0A8S1E552"/>
<dbReference type="InterPro" id="IPR050784">
    <property type="entry name" value="IAP"/>
</dbReference>
<dbReference type="Proteomes" id="UP000494165">
    <property type="component" value="Unassembled WGS sequence"/>
</dbReference>
<dbReference type="SMART" id="SM00238">
    <property type="entry name" value="BIR"/>
    <property type="match status" value="2"/>
</dbReference>
<proteinExistence type="predicted"/>
<dbReference type="EMBL" id="CADEPI010000895">
    <property type="protein sequence ID" value="CAB3388758.1"/>
    <property type="molecule type" value="Genomic_DNA"/>
</dbReference>
<dbReference type="GO" id="GO:0031398">
    <property type="term" value="P:positive regulation of protein ubiquitination"/>
    <property type="evidence" value="ECO:0007669"/>
    <property type="project" value="TreeGrafter"/>
</dbReference>
<gene>
    <name evidence="3" type="ORF">CLODIP_2_CD12716</name>
</gene>
<dbReference type="Pfam" id="PF00059">
    <property type="entry name" value="Lectin_C"/>
    <property type="match status" value="1"/>
</dbReference>
<reference evidence="3 4" key="1">
    <citation type="submission" date="2020-04" db="EMBL/GenBank/DDBJ databases">
        <authorList>
            <person name="Alioto T."/>
            <person name="Alioto T."/>
            <person name="Gomez Garrido J."/>
        </authorList>
    </citation>
    <scope>NUCLEOTIDE SEQUENCE [LARGE SCALE GENOMIC DNA]</scope>
</reference>
<dbReference type="CDD" id="cd00037">
    <property type="entry name" value="CLECT"/>
    <property type="match status" value="1"/>
</dbReference>
<evidence type="ECO:0000313" key="3">
    <source>
        <dbReference type="EMBL" id="CAB3388758.1"/>
    </source>
</evidence>
<dbReference type="PROSITE" id="PS50041">
    <property type="entry name" value="C_TYPE_LECTIN_2"/>
    <property type="match status" value="1"/>
</dbReference>
<accession>A0A8S1E552</accession>
<dbReference type="PANTHER" id="PTHR10044">
    <property type="entry name" value="INHIBITOR OF APOPTOSIS"/>
    <property type="match status" value="1"/>
</dbReference>
<dbReference type="PROSITE" id="PS50143">
    <property type="entry name" value="BIR_REPEAT_2"/>
    <property type="match status" value="2"/>
</dbReference>
<dbReference type="CDD" id="cd00022">
    <property type="entry name" value="BIR"/>
    <property type="match status" value="2"/>
</dbReference>
<dbReference type="InterPro" id="IPR016186">
    <property type="entry name" value="C-type_lectin-like/link_sf"/>
</dbReference>
<organism evidence="3 4">
    <name type="scientific">Cloeon dipterum</name>
    <dbReference type="NCBI Taxonomy" id="197152"/>
    <lineage>
        <taxon>Eukaryota</taxon>
        <taxon>Metazoa</taxon>
        <taxon>Ecdysozoa</taxon>
        <taxon>Arthropoda</taxon>
        <taxon>Hexapoda</taxon>
        <taxon>Insecta</taxon>
        <taxon>Pterygota</taxon>
        <taxon>Palaeoptera</taxon>
        <taxon>Ephemeroptera</taxon>
        <taxon>Pisciforma</taxon>
        <taxon>Baetidae</taxon>
        <taxon>Cloeon</taxon>
    </lineage>
</organism>
<dbReference type="SUPFAM" id="SSF57924">
    <property type="entry name" value="Inhibitor of apoptosis (IAP) repeat"/>
    <property type="match status" value="2"/>
</dbReference>
<dbReference type="GO" id="GO:0051726">
    <property type="term" value="P:regulation of cell cycle"/>
    <property type="evidence" value="ECO:0007669"/>
    <property type="project" value="TreeGrafter"/>
</dbReference>
<dbReference type="Pfam" id="PF00653">
    <property type="entry name" value="BIR"/>
    <property type="match status" value="2"/>
</dbReference>
<dbReference type="GO" id="GO:0061630">
    <property type="term" value="F:ubiquitin protein ligase activity"/>
    <property type="evidence" value="ECO:0007669"/>
    <property type="project" value="TreeGrafter"/>
</dbReference>
<evidence type="ECO:0000313" key="4">
    <source>
        <dbReference type="Proteomes" id="UP000494165"/>
    </source>
</evidence>
<protein>
    <recommendedName>
        <fullName evidence="2">C-type lectin domain-containing protein</fullName>
    </recommendedName>
</protein>
<dbReference type="PANTHER" id="PTHR10044:SF174">
    <property type="entry name" value="DEATH-ASSOCIATED INHIBITOR OF APOPTOSIS 1"/>
    <property type="match status" value="1"/>
</dbReference>
<dbReference type="SUPFAM" id="SSF56436">
    <property type="entry name" value="C-type lectin-like"/>
    <property type="match status" value="1"/>
</dbReference>
<dbReference type="InterPro" id="IPR016187">
    <property type="entry name" value="CTDL_fold"/>
</dbReference>
<dbReference type="GO" id="GO:0043066">
    <property type="term" value="P:negative regulation of apoptotic process"/>
    <property type="evidence" value="ECO:0007669"/>
    <property type="project" value="TreeGrafter"/>
</dbReference>
<dbReference type="PROSITE" id="PS01282">
    <property type="entry name" value="BIR_REPEAT_1"/>
    <property type="match status" value="1"/>
</dbReference>
<dbReference type="GO" id="GO:0005737">
    <property type="term" value="C:cytoplasm"/>
    <property type="evidence" value="ECO:0007669"/>
    <property type="project" value="TreeGrafter"/>
</dbReference>
<dbReference type="InterPro" id="IPR001370">
    <property type="entry name" value="BIR_rpt"/>
</dbReference>
<dbReference type="InterPro" id="IPR001304">
    <property type="entry name" value="C-type_lectin-like"/>
</dbReference>
<dbReference type="Gene3D" id="1.10.1170.10">
    <property type="entry name" value="Inhibitor Of Apoptosis Protein (2mihbC-IAP-1), Chain A"/>
    <property type="match status" value="2"/>
</dbReference>
<feature type="domain" description="C-type lectin" evidence="2">
    <location>
        <begin position="330"/>
        <end position="457"/>
    </location>
</feature>
<feature type="coiled-coil region" evidence="1">
    <location>
        <begin position="287"/>
        <end position="321"/>
    </location>
</feature>
<dbReference type="GO" id="GO:0043027">
    <property type="term" value="F:cysteine-type endopeptidase inhibitor activity involved in apoptotic process"/>
    <property type="evidence" value="ECO:0007669"/>
    <property type="project" value="TreeGrafter"/>
</dbReference>
<sequence length="457" mass="52506">MEGDNVLDVPILNPSNYIFESHRLYSFLSANWRNAFVSAFDLAKYGFYFTGDGDSCRCMFCKLEVRGWEPGDTANGEHRRWNPHCPFLQKGNLTGNVPIGLELTFSSHDSLSNPFVPTPIAKYGPHLKLCKNTKQNVLIEALGITPIGDMKYRQYRTLQSRENSFKLWPKQISQTPDVLCTAGFFYTGSGDRVICFQCGGGLKDWHPEDTPWSEHAKWFSSCPYLNIKKGKQFIDHIIRTNKEQESLASDRTAMENVGIAANLARLFLLSGCTTCKVPSTREMDSAIKQLQYKYDFLLNVIRKLSQEQEVLNRELDEQRQSKRWVEATLGNGKRYRFSLEKKTWHEAKESCEKNGMRLASPKTQRDVTLLHQKLRELEPESGFWLSASDVGLTNTDFKWLDGEKLPLDSSLWEKERLDLDAPLNYGETAKSCVFIRKILDDKLYEEKCSDFTNFICE</sequence>
<dbReference type="OrthoDB" id="5855668at2759"/>